<protein>
    <submittedName>
        <fullName evidence="1">P2 family phage contractile tail tube protein</fullName>
    </submittedName>
</protein>
<evidence type="ECO:0000313" key="2">
    <source>
        <dbReference type="Proteomes" id="UP001184614"/>
    </source>
</evidence>
<accession>A0ABU1M6D9</accession>
<gene>
    <name evidence="1" type="ORF">J2782_001016</name>
</gene>
<keyword evidence="2" id="KW-1185">Reference proteome</keyword>
<proteinExistence type="predicted"/>
<reference evidence="1 2" key="1">
    <citation type="submission" date="2023-07" db="EMBL/GenBank/DDBJ databases">
        <title>Sorghum-associated microbial communities from plants grown in Nebraska, USA.</title>
        <authorList>
            <person name="Schachtman D."/>
        </authorList>
    </citation>
    <scope>NUCLEOTIDE SEQUENCE [LARGE SCALE GENOMIC DNA]</scope>
    <source>
        <strain evidence="1 2">DS1730</strain>
    </source>
</reference>
<dbReference type="Pfam" id="PF04985">
    <property type="entry name" value="Phage_tube"/>
    <property type="match status" value="1"/>
</dbReference>
<dbReference type="InterPro" id="IPR006498">
    <property type="entry name" value="Tail_tube"/>
</dbReference>
<dbReference type="EMBL" id="JAVDQT010000001">
    <property type="protein sequence ID" value="MDR6431311.1"/>
    <property type="molecule type" value="Genomic_DNA"/>
</dbReference>
<comment type="caution">
    <text evidence="1">The sequence shown here is derived from an EMBL/GenBank/DDBJ whole genome shotgun (WGS) entry which is preliminary data.</text>
</comment>
<evidence type="ECO:0000313" key="1">
    <source>
        <dbReference type="EMBL" id="MDR6431311.1"/>
    </source>
</evidence>
<dbReference type="RefSeq" id="WP_310010514.1">
    <property type="nucleotide sequence ID" value="NZ_JAVDQT010000001.1"/>
</dbReference>
<sequence>MSNIYLMEAANLFVGDHDPKNSKFLTLEELKLPDLQETQVDHTPGGAKAGVEFGMNVVEKLEPTFKLKGWDVPLMRNFGLGSKERKNFTAYGVIRDKKTGKALEAKAIIEGRLGRVSPDAFTRGEAMGHEYGINEVLHYELFFNGSEELYWDFFTNTLRIGGVDPDPDFNNILRISNGT</sequence>
<organism evidence="1 2">
    <name type="scientific">Brucella pseudogrignonensis</name>
    <dbReference type="NCBI Taxonomy" id="419475"/>
    <lineage>
        <taxon>Bacteria</taxon>
        <taxon>Pseudomonadati</taxon>
        <taxon>Pseudomonadota</taxon>
        <taxon>Alphaproteobacteria</taxon>
        <taxon>Hyphomicrobiales</taxon>
        <taxon>Brucellaceae</taxon>
        <taxon>Brucella/Ochrobactrum group</taxon>
        <taxon>Brucella</taxon>
    </lineage>
</organism>
<name>A0ABU1M6D9_9HYPH</name>
<dbReference type="Proteomes" id="UP001184614">
    <property type="component" value="Unassembled WGS sequence"/>
</dbReference>